<dbReference type="AlphaFoldDB" id="A0A9W7DZZ4"/>
<gene>
    <name evidence="3" type="ORF">TrLO_g1079</name>
</gene>
<dbReference type="EMBL" id="BRXW01000522">
    <property type="protein sequence ID" value="GMH62884.1"/>
    <property type="molecule type" value="Genomic_DNA"/>
</dbReference>
<feature type="region of interest" description="Disordered" evidence="1">
    <location>
        <begin position="1"/>
        <end position="51"/>
    </location>
</feature>
<feature type="domain" description="Glycosyltransferase 2-like" evidence="2">
    <location>
        <begin position="64"/>
        <end position="234"/>
    </location>
</feature>
<dbReference type="PANTHER" id="PTHR22916">
    <property type="entry name" value="GLYCOSYLTRANSFERASE"/>
    <property type="match status" value="1"/>
</dbReference>
<dbReference type="OrthoDB" id="206708at2759"/>
<feature type="compositionally biased region" description="Basic and acidic residues" evidence="1">
    <location>
        <begin position="1"/>
        <end position="11"/>
    </location>
</feature>
<dbReference type="Proteomes" id="UP001165122">
    <property type="component" value="Unassembled WGS sequence"/>
</dbReference>
<dbReference type="SUPFAM" id="SSF53448">
    <property type="entry name" value="Nucleotide-diphospho-sugar transferases"/>
    <property type="match status" value="1"/>
</dbReference>
<comment type="caution">
    <text evidence="3">The sequence shown here is derived from an EMBL/GenBank/DDBJ whole genome shotgun (WGS) entry which is preliminary data.</text>
</comment>
<dbReference type="InterPro" id="IPR029044">
    <property type="entry name" value="Nucleotide-diphossugar_trans"/>
</dbReference>
<name>A0A9W7DZZ4_9STRA</name>
<evidence type="ECO:0000313" key="4">
    <source>
        <dbReference type="Proteomes" id="UP001165122"/>
    </source>
</evidence>
<protein>
    <recommendedName>
        <fullName evidence="2">Glycosyltransferase 2-like domain-containing protein</fullName>
    </recommendedName>
</protein>
<sequence>MSTRTDKRESPADQATSASDPKRPKLSSLATQTPPTPQPNQTIWWNETTALPPPPATSLPAVDVIIPAHNCESTITDALSSTYYQSYPGSITIMAYNDCSTDETSSKINSFLSSHPNTSVRKTKLIDPTTPAPGGAGFARNSAAREGSSPILVMLDSDDVMMKTRVENQVSVLTQMEESKAKKTIVGCNFYREPENSTQHYTTWANTLTPERIYLEQFRELTLLQPTWCMFRSRFEELNGYTTKSLSLPTETEAELKLAEDLRFWHAHLNSPPSFLVTTPTKEPLLMYRHLEGMSQSSRTSPKLLMQLRLKSFETRILSKKWKNGFVVWGAGRDGKNFVKAIDPEHRKNIRLMVDVDHKKINAKFYFNRDLNVKIPIAHFSALQKKKSSVDSDKNENDYENLPVVVCVAMYRTDGKLEENVATIERTEGDDLWHFF</sequence>
<feature type="region of interest" description="Disordered" evidence="1">
    <location>
        <begin position="112"/>
        <end position="136"/>
    </location>
</feature>
<accession>A0A9W7DZZ4</accession>
<evidence type="ECO:0000259" key="2">
    <source>
        <dbReference type="Pfam" id="PF00535"/>
    </source>
</evidence>
<dbReference type="PANTHER" id="PTHR22916:SF3">
    <property type="entry name" value="UDP-GLCNAC:BETAGAL BETA-1,3-N-ACETYLGLUCOSAMINYLTRANSFERASE-LIKE PROTEIN 1"/>
    <property type="match status" value="1"/>
</dbReference>
<dbReference type="InterPro" id="IPR001173">
    <property type="entry name" value="Glyco_trans_2-like"/>
</dbReference>
<dbReference type="Pfam" id="PF00535">
    <property type="entry name" value="Glycos_transf_2"/>
    <property type="match status" value="1"/>
</dbReference>
<dbReference type="GO" id="GO:0016758">
    <property type="term" value="F:hexosyltransferase activity"/>
    <property type="evidence" value="ECO:0007669"/>
    <property type="project" value="UniProtKB-ARBA"/>
</dbReference>
<reference evidence="4" key="1">
    <citation type="journal article" date="2023" name="Commun. Biol.">
        <title>Genome analysis of Parmales, the sister group of diatoms, reveals the evolutionary specialization of diatoms from phago-mixotrophs to photoautotrophs.</title>
        <authorList>
            <person name="Ban H."/>
            <person name="Sato S."/>
            <person name="Yoshikawa S."/>
            <person name="Yamada K."/>
            <person name="Nakamura Y."/>
            <person name="Ichinomiya M."/>
            <person name="Sato N."/>
            <person name="Blanc-Mathieu R."/>
            <person name="Endo H."/>
            <person name="Kuwata A."/>
            <person name="Ogata H."/>
        </authorList>
    </citation>
    <scope>NUCLEOTIDE SEQUENCE [LARGE SCALE GENOMIC DNA]</scope>
    <source>
        <strain evidence="4">NIES 3700</strain>
    </source>
</reference>
<evidence type="ECO:0000313" key="3">
    <source>
        <dbReference type="EMBL" id="GMH62884.1"/>
    </source>
</evidence>
<proteinExistence type="predicted"/>
<evidence type="ECO:0000256" key="1">
    <source>
        <dbReference type="SAM" id="MobiDB-lite"/>
    </source>
</evidence>
<dbReference type="Gene3D" id="3.90.550.10">
    <property type="entry name" value="Spore Coat Polysaccharide Biosynthesis Protein SpsA, Chain A"/>
    <property type="match status" value="1"/>
</dbReference>
<keyword evidence="4" id="KW-1185">Reference proteome</keyword>
<organism evidence="3 4">
    <name type="scientific">Triparma laevis f. longispina</name>
    <dbReference type="NCBI Taxonomy" id="1714387"/>
    <lineage>
        <taxon>Eukaryota</taxon>
        <taxon>Sar</taxon>
        <taxon>Stramenopiles</taxon>
        <taxon>Ochrophyta</taxon>
        <taxon>Bolidophyceae</taxon>
        <taxon>Parmales</taxon>
        <taxon>Triparmaceae</taxon>
        <taxon>Triparma</taxon>
    </lineage>
</organism>